<reference evidence="2" key="1">
    <citation type="submission" date="2021-01" db="EMBL/GenBank/DDBJ databases">
        <authorList>
            <person name="Corre E."/>
            <person name="Pelletier E."/>
            <person name="Niang G."/>
            <person name="Scheremetjew M."/>
            <person name="Finn R."/>
            <person name="Kale V."/>
            <person name="Holt S."/>
            <person name="Cochrane G."/>
            <person name="Meng A."/>
            <person name="Brown T."/>
            <person name="Cohen L."/>
        </authorList>
    </citation>
    <scope>NUCLEOTIDE SEQUENCE</scope>
    <source>
        <strain evidence="2">CCMP127</strain>
    </source>
</reference>
<gene>
    <name evidence="2" type="ORF">ACOF00016_LOCUS15768</name>
</gene>
<dbReference type="EMBL" id="HBIM01021074">
    <property type="protein sequence ID" value="CAE0418901.1"/>
    <property type="molecule type" value="Transcribed_RNA"/>
</dbReference>
<accession>A0A7S3PC05</accession>
<feature type="chain" id="PRO_5031371765" description="Sulfotransferase" evidence="1">
    <location>
        <begin position="24"/>
        <end position="343"/>
    </location>
</feature>
<dbReference type="AlphaFoldDB" id="A0A7S3PC05"/>
<evidence type="ECO:0000313" key="2">
    <source>
        <dbReference type="EMBL" id="CAE0418901.1"/>
    </source>
</evidence>
<evidence type="ECO:0000256" key="1">
    <source>
        <dbReference type="SAM" id="SignalP"/>
    </source>
</evidence>
<sequence>MSKFHNHGLVLVSMLILTFLTMRQETANFSIFTPIEDVRKTGGNSSASAGGNFSSATSFLCLSNTTTAIFGKNRLLFQEDSIPHLREMKEKNLMLSYRQQQKFFLVKGRVFDWVRQHQRHLWRTDGKNGHLHAFILNKKYAFRHILKCGGTTVLNQVQGAHVPKKKVGPRKLIATVRDPIDHFLSGWAECGKRSNGAMIETNKTYDTRIQNWLGAIRRKRPCPGNSKFCRTCGPHSYPQANYILSTNRTKLDLIGDLRELPQLLELVGFHFNHSKDKGNNAAVDSSKEHFPRRKDLLSNETTVALCKYLALDYYLFDFEYPEACQGELHLDKWLRKQPGLADC</sequence>
<keyword evidence="1" id="KW-0732">Signal</keyword>
<protein>
    <recommendedName>
        <fullName evidence="3">Sulfotransferase</fullName>
    </recommendedName>
</protein>
<evidence type="ECO:0008006" key="3">
    <source>
        <dbReference type="Google" id="ProtNLM"/>
    </source>
</evidence>
<name>A0A7S3PC05_9STRA</name>
<feature type="signal peptide" evidence="1">
    <location>
        <begin position="1"/>
        <end position="23"/>
    </location>
</feature>
<proteinExistence type="predicted"/>
<organism evidence="2">
    <name type="scientific">Amphora coffeiformis</name>
    <dbReference type="NCBI Taxonomy" id="265554"/>
    <lineage>
        <taxon>Eukaryota</taxon>
        <taxon>Sar</taxon>
        <taxon>Stramenopiles</taxon>
        <taxon>Ochrophyta</taxon>
        <taxon>Bacillariophyta</taxon>
        <taxon>Bacillariophyceae</taxon>
        <taxon>Bacillariophycidae</taxon>
        <taxon>Thalassiophysales</taxon>
        <taxon>Catenulaceae</taxon>
        <taxon>Amphora</taxon>
    </lineage>
</organism>